<feature type="transmembrane region" description="Helical" evidence="1">
    <location>
        <begin position="133"/>
        <end position="153"/>
    </location>
</feature>
<evidence type="ECO:0000313" key="2">
    <source>
        <dbReference type="EMBL" id="QHN34118.1"/>
    </source>
</evidence>
<dbReference type="Proteomes" id="UP001059836">
    <property type="component" value="Chromosome"/>
</dbReference>
<gene>
    <name evidence="2" type="ORF">GII31_03585</name>
</gene>
<keyword evidence="1" id="KW-0472">Membrane</keyword>
<feature type="transmembrane region" description="Helical" evidence="1">
    <location>
        <begin position="12"/>
        <end position="38"/>
    </location>
</feature>
<keyword evidence="3" id="KW-1185">Reference proteome</keyword>
<keyword evidence="1" id="KW-1133">Transmembrane helix</keyword>
<reference evidence="2" key="1">
    <citation type="journal article" date="2021" name="Nat. Microbiol.">
        <title>Cocultivation of an ultrasmall environmental parasitic bacterium with lytic ability against bacteria associated with wastewater foams.</title>
        <authorList>
            <person name="Batinovic S."/>
            <person name="Rose J.J.A."/>
            <person name="Ratcliffe J."/>
            <person name="Seviour R.J."/>
            <person name="Petrovski S."/>
        </authorList>
    </citation>
    <scope>NUCLEOTIDE SEQUENCE</scope>
    <source>
        <strain evidence="2">CON9</strain>
    </source>
</reference>
<dbReference type="RefSeq" id="WP_213246882.1">
    <property type="nucleotide sequence ID" value="NZ_CP045806.1"/>
</dbReference>
<evidence type="ECO:0000313" key="3">
    <source>
        <dbReference type="Proteomes" id="UP001059836"/>
    </source>
</evidence>
<proteinExistence type="predicted"/>
<evidence type="ECO:0000256" key="1">
    <source>
        <dbReference type="SAM" id="Phobius"/>
    </source>
</evidence>
<name>A0ABX6IEA3_9ACTN</name>
<dbReference type="EMBL" id="CP045809">
    <property type="protein sequence ID" value="QHN34118.1"/>
    <property type="molecule type" value="Genomic_DNA"/>
</dbReference>
<accession>A0ABX6IEA3</accession>
<keyword evidence="1" id="KW-0812">Transmembrane</keyword>
<protein>
    <submittedName>
        <fullName evidence="2">DUF456 family protein</fullName>
    </submittedName>
</protein>
<organism evidence="2 3">
    <name type="scientific">Gordonia pseudamarae</name>
    <dbReference type="NCBI Taxonomy" id="2831662"/>
    <lineage>
        <taxon>Bacteria</taxon>
        <taxon>Bacillati</taxon>
        <taxon>Actinomycetota</taxon>
        <taxon>Actinomycetes</taxon>
        <taxon>Mycobacteriales</taxon>
        <taxon>Gordoniaceae</taxon>
        <taxon>Gordonia</taxon>
    </lineage>
</organism>
<feature type="transmembrane region" description="Helical" evidence="1">
    <location>
        <begin position="87"/>
        <end position="112"/>
    </location>
</feature>
<dbReference type="Pfam" id="PF04306">
    <property type="entry name" value="DUF456"/>
    <property type="match status" value="1"/>
</dbReference>
<dbReference type="InterPro" id="IPR007403">
    <property type="entry name" value="DUF456"/>
</dbReference>
<sequence length="159" mass="16006">MPLWGELIVAAAIGAGLLGIVFPVLPGGIIVGLSILVWAAIVGGWAWLVFAVAATLIVVGEVVKYVVAGKHLTSSGVPNGTIVVGGVVGIVGFFVIPVIGLFLGFILGAYVAEFIRTRQASAAWRGAMAAGKAALITMGIELFAALLAAGVWLSGAIAL</sequence>
<feature type="transmembrane region" description="Helical" evidence="1">
    <location>
        <begin position="45"/>
        <end position="67"/>
    </location>
</feature>